<feature type="binding site" evidence="8">
    <location>
        <position position="361"/>
    </location>
    <ligand>
        <name>Mn(2+)</name>
        <dbReference type="ChEBI" id="CHEBI:29035"/>
    </ligand>
</feature>
<evidence type="ECO:0000256" key="3">
    <source>
        <dbReference type="ARBA" id="ARBA00023034"/>
    </source>
</evidence>
<accession>A0A7R9CVC7</accession>
<evidence type="ECO:0000256" key="2">
    <source>
        <dbReference type="ARBA" id="ARBA00006557"/>
    </source>
</evidence>
<keyword evidence="7" id="KW-0067">ATP-binding</keyword>
<evidence type="ECO:0000256" key="9">
    <source>
        <dbReference type="SAM" id="Phobius"/>
    </source>
</evidence>
<keyword evidence="9" id="KW-1133">Transmembrane helix</keyword>
<dbReference type="EMBL" id="OC318772">
    <property type="protein sequence ID" value="CAD7403169.1"/>
    <property type="molecule type" value="Genomic_DNA"/>
</dbReference>
<proteinExistence type="inferred from homology"/>
<name>A0A7R9CVC7_TIMCR</name>
<keyword evidence="8" id="KW-0479">Metal-binding</keyword>
<dbReference type="GO" id="GO:0005794">
    <property type="term" value="C:Golgi apparatus"/>
    <property type="evidence" value="ECO:0007669"/>
    <property type="project" value="UniProtKB-SubCell"/>
</dbReference>
<feature type="binding site" evidence="7">
    <location>
        <position position="515"/>
    </location>
    <ligand>
        <name>ATP</name>
        <dbReference type="ChEBI" id="CHEBI:30616"/>
    </ligand>
</feature>
<keyword evidence="4" id="KW-1015">Disulfide bond</keyword>
<keyword evidence="3" id="KW-0333">Golgi apparatus</keyword>
<evidence type="ECO:0000256" key="4">
    <source>
        <dbReference type="ARBA" id="ARBA00023157"/>
    </source>
</evidence>
<comment type="similarity">
    <text evidence="2">Belongs to the FAM20 family.</text>
</comment>
<feature type="binding site" evidence="7">
    <location>
        <begin position="441"/>
        <end position="444"/>
    </location>
    <ligand>
        <name>ATP</name>
        <dbReference type="ChEBI" id="CHEBI:30616"/>
    </ligand>
</feature>
<gene>
    <name evidence="11" type="ORF">TCEB3V08_LOCUS6853</name>
</gene>
<feature type="binding site" evidence="7">
    <location>
        <position position="326"/>
    </location>
    <ligand>
        <name>ATP</name>
        <dbReference type="ChEBI" id="CHEBI:30616"/>
    </ligand>
</feature>
<evidence type="ECO:0000259" key="10">
    <source>
        <dbReference type="Pfam" id="PF06702"/>
    </source>
</evidence>
<dbReference type="GO" id="GO:0005524">
    <property type="term" value="F:ATP binding"/>
    <property type="evidence" value="ECO:0007669"/>
    <property type="project" value="UniProtKB-KW"/>
</dbReference>
<dbReference type="InterPro" id="IPR024869">
    <property type="entry name" value="FAM20"/>
</dbReference>
<comment type="subcellular location">
    <subcellularLocation>
        <location evidence="1">Golgi apparatus</location>
    </subcellularLocation>
</comment>
<evidence type="ECO:0000256" key="7">
    <source>
        <dbReference type="PIRSR" id="PIRSR624869-2"/>
    </source>
</evidence>
<sequence length="654" mass="73623">MQSTSTVGAYGGKESLCTYMLCCLQTQVPVMSHVHSGESCVQQNILAKNAWQVLYGTGQSVMGSIEANGGKGAQNIIRRQCAVLSLAALFLLVLTANVYFVYVIVDDKSPYVSTPPNILTIRTEKNGMSTERRKFDKAEKKKQQKSAVFYRNATLLATLRIEKNLVELPERYHKVTSEHRFILLQLLQDLNSSDELSTTLWDTASKDLVFGLTSIRVGGSRALALGSGRGQCWSGIAISSCAGLEMRFPFYIQLCDNIKYKTFFVQPLYNNLSYRAPTLVREPLTSTPWVSSREVLPAQAPQLGSVLRTLCSTRIIRAENAQRGTQLKLMLTLSGNQRAIFKPQWYSRAELIDGPVYAGKDRHNAEVAAFHLAVLLGLRRSPLTVGRKVNLRREVMPVATDNLLDTFYQEGNNTCFYGVCYYCSPQDPVCAKRDVMEGALIMWLPHGYILKKYRNPWQRTYKTDVLARWEVDQQYCDKVKLSRLYASDQGSRLLDIVDSAIFDFLIDNGDRHHYEVFENFNNSVVLLLDNGKSFGNPNHDHVDILAPLYQCCMLRNSTWRRLQLFTGNTLGSSLSSLLEHSHIAPVLATTHLQALNRRLMLIFAAVEECLSQHNPSQVLGSDRLHPGALMSLREPRTAATRRRFRGGLSRSLRS</sequence>
<keyword evidence="9" id="KW-0472">Membrane</keyword>
<evidence type="ECO:0000313" key="11">
    <source>
        <dbReference type="EMBL" id="CAD7403169.1"/>
    </source>
</evidence>
<comment type="cofactor">
    <cofactor evidence="8">
        <name>Mn(2+)</name>
        <dbReference type="ChEBI" id="CHEBI:29035"/>
    </cofactor>
</comment>
<evidence type="ECO:0000256" key="1">
    <source>
        <dbReference type="ARBA" id="ARBA00004555"/>
    </source>
</evidence>
<dbReference type="GO" id="GO:0016773">
    <property type="term" value="F:phosphotransferase activity, alcohol group as acceptor"/>
    <property type="evidence" value="ECO:0007669"/>
    <property type="project" value="TreeGrafter"/>
</dbReference>
<keyword evidence="5" id="KW-0325">Glycoprotein</keyword>
<dbReference type="GO" id="GO:0046872">
    <property type="term" value="F:metal ion binding"/>
    <property type="evidence" value="ECO:0007669"/>
    <property type="project" value="UniProtKB-KW"/>
</dbReference>
<feature type="transmembrane region" description="Helical" evidence="9">
    <location>
        <begin position="81"/>
        <end position="105"/>
    </location>
</feature>
<keyword evidence="8" id="KW-0464">Manganese</keyword>
<reference evidence="11" key="1">
    <citation type="submission" date="2020-11" db="EMBL/GenBank/DDBJ databases">
        <authorList>
            <person name="Tran Van P."/>
        </authorList>
    </citation>
    <scope>NUCLEOTIDE SEQUENCE</scope>
</reference>
<feature type="active site" evidence="6">
    <location>
        <position position="510"/>
    </location>
</feature>
<organism evidence="11">
    <name type="scientific">Timema cristinae</name>
    <name type="common">Walking stick</name>
    <dbReference type="NCBI Taxonomy" id="61476"/>
    <lineage>
        <taxon>Eukaryota</taxon>
        <taxon>Metazoa</taxon>
        <taxon>Ecdysozoa</taxon>
        <taxon>Arthropoda</taxon>
        <taxon>Hexapoda</taxon>
        <taxon>Insecta</taxon>
        <taxon>Pterygota</taxon>
        <taxon>Neoptera</taxon>
        <taxon>Polyneoptera</taxon>
        <taxon>Phasmatodea</taxon>
        <taxon>Timematodea</taxon>
        <taxon>Timematoidea</taxon>
        <taxon>Timematidae</taxon>
        <taxon>Timema</taxon>
    </lineage>
</organism>
<feature type="binding site" evidence="7">
    <location>
        <position position="342"/>
    </location>
    <ligand>
        <name>ATP</name>
        <dbReference type="ChEBI" id="CHEBI:30616"/>
    </ligand>
</feature>
<keyword evidence="7" id="KW-0547">Nucleotide-binding</keyword>
<evidence type="ECO:0000256" key="5">
    <source>
        <dbReference type="ARBA" id="ARBA00023180"/>
    </source>
</evidence>
<dbReference type="PANTHER" id="PTHR12450:SF14">
    <property type="entry name" value="GLYCOSAMINOGLYCAN XYLOSYLKINASE"/>
    <property type="match status" value="1"/>
</dbReference>
<dbReference type="Pfam" id="PF06702">
    <property type="entry name" value="Fam20C"/>
    <property type="match status" value="1"/>
</dbReference>
<dbReference type="PANTHER" id="PTHR12450">
    <property type="entry name" value="DENTIN MATRIX PROTEIN 4 PROTEIN FAM20"/>
    <property type="match status" value="1"/>
</dbReference>
<evidence type="ECO:0000256" key="6">
    <source>
        <dbReference type="PIRSR" id="PIRSR624869-1"/>
    </source>
</evidence>
<feature type="domain" description="FAM20 C-terminal" evidence="10">
    <location>
        <begin position="407"/>
        <end position="618"/>
    </location>
</feature>
<feature type="binding site" evidence="8">
    <location>
        <position position="529"/>
    </location>
    <ligand>
        <name>Mn(2+)</name>
        <dbReference type="ChEBI" id="CHEBI:29035"/>
    </ligand>
</feature>
<dbReference type="AlphaFoldDB" id="A0A7R9CVC7"/>
<keyword evidence="9" id="KW-0812">Transmembrane</keyword>
<protein>
    <recommendedName>
        <fullName evidence="10">FAM20 C-terminal domain-containing protein</fullName>
    </recommendedName>
</protein>
<dbReference type="InterPro" id="IPR009581">
    <property type="entry name" value="FAM20_C"/>
</dbReference>
<feature type="binding site" evidence="7">
    <location>
        <position position="529"/>
    </location>
    <ligand>
        <name>ATP</name>
        <dbReference type="ChEBI" id="CHEBI:30616"/>
    </ligand>
</feature>
<evidence type="ECO:0000256" key="8">
    <source>
        <dbReference type="PIRSR" id="PIRSR624869-3"/>
    </source>
</evidence>